<name>A0AC58IHY4_DANRE</name>
<sequence>MMGFKPCEEQFQKVDTNPVIMVNSSLRLKSIDVHGKLTGQTGNSRKVDHMEVSSQLNCVIGVNPSLCLKSTDVHGELTGQIGNSRKAVHTEQSSTYLSCTLSETELSTMSIIWQTTSLLLLLRCCAPGFCMRDGIVGGKVSIPHSRPYMVYIKDSNSKLACGGFLIREDFVLTAAHCKRSHLKVYLGVNDTHILPHGIEVEATPHPKFNNAPGDDIMLLKLKTPATLNKTVNIITWPECENKEISKDCMVLGWGWQDYVDGCPSSVLKEANVTLIDFKKCGTNYTLCTNGSIGPAKGDSGGPLVCGDAAQGIVSFYTESSGVYLTRYTRISHYHQWIDHIMNKTYQQQLKTWRGKLYELI</sequence>
<gene>
    <name evidence="2" type="primary">si:ch211-212d10.1</name>
</gene>
<keyword evidence="1" id="KW-1185">Reference proteome</keyword>
<proteinExistence type="predicted"/>
<evidence type="ECO:0000313" key="1">
    <source>
        <dbReference type="Proteomes" id="UP000000437"/>
    </source>
</evidence>
<organism evidence="1 2">
    <name type="scientific">Danio rerio</name>
    <name type="common">Zebrafish</name>
    <name type="synonym">Brachydanio rerio</name>
    <dbReference type="NCBI Taxonomy" id="7955"/>
    <lineage>
        <taxon>Eukaryota</taxon>
        <taxon>Metazoa</taxon>
        <taxon>Chordata</taxon>
        <taxon>Craniata</taxon>
        <taxon>Vertebrata</taxon>
        <taxon>Euteleostomi</taxon>
        <taxon>Actinopterygii</taxon>
        <taxon>Neopterygii</taxon>
        <taxon>Teleostei</taxon>
        <taxon>Ostariophysi</taxon>
        <taxon>Cypriniformes</taxon>
        <taxon>Danionidae</taxon>
        <taxon>Danioninae</taxon>
        <taxon>Danio</taxon>
    </lineage>
</organism>
<evidence type="ECO:0000313" key="2">
    <source>
        <dbReference type="RefSeq" id="XP_073793861.1"/>
    </source>
</evidence>
<dbReference type="RefSeq" id="XP_073793861.1">
    <property type="nucleotide sequence ID" value="XM_073937760.1"/>
</dbReference>
<keyword evidence="2" id="KW-0378">Hydrolase</keyword>
<keyword evidence="2" id="KW-0645">Protease</keyword>
<dbReference type="Proteomes" id="UP000000437">
    <property type="component" value="Chromosome 22"/>
</dbReference>
<reference evidence="2" key="1">
    <citation type="submission" date="2025-08" db="UniProtKB">
        <authorList>
            <consortium name="RefSeq"/>
        </authorList>
    </citation>
    <scope>IDENTIFICATION</scope>
    <source>
        <strain evidence="2">Tuebingen</strain>
        <tissue evidence="2">Fibroblasts and whole tissue</tissue>
    </source>
</reference>
<protein>
    <submittedName>
        <fullName evidence="2">Mast cell protease 2 isoform X1</fullName>
    </submittedName>
</protein>
<accession>A0AC58IHY4</accession>